<name>A0A5B7FLX5_PORTR</name>
<dbReference type="AlphaFoldDB" id="A0A5B7FLX5"/>
<evidence type="ECO:0000313" key="2">
    <source>
        <dbReference type="EMBL" id="MPC48461.1"/>
    </source>
</evidence>
<feature type="region of interest" description="Disordered" evidence="1">
    <location>
        <begin position="255"/>
        <end position="280"/>
    </location>
</feature>
<proteinExistence type="predicted"/>
<evidence type="ECO:0000313" key="3">
    <source>
        <dbReference type="Proteomes" id="UP000324222"/>
    </source>
</evidence>
<evidence type="ECO:0000256" key="1">
    <source>
        <dbReference type="SAM" id="MobiDB-lite"/>
    </source>
</evidence>
<keyword evidence="3" id="KW-1185">Reference proteome</keyword>
<organism evidence="2 3">
    <name type="scientific">Portunus trituberculatus</name>
    <name type="common">Swimming crab</name>
    <name type="synonym">Neptunus trituberculatus</name>
    <dbReference type="NCBI Taxonomy" id="210409"/>
    <lineage>
        <taxon>Eukaryota</taxon>
        <taxon>Metazoa</taxon>
        <taxon>Ecdysozoa</taxon>
        <taxon>Arthropoda</taxon>
        <taxon>Crustacea</taxon>
        <taxon>Multicrustacea</taxon>
        <taxon>Malacostraca</taxon>
        <taxon>Eumalacostraca</taxon>
        <taxon>Eucarida</taxon>
        <taxon>Decapoda</taxon>
        <taxon>Pleocyemata</taxon>
        <taxon>Brachyura</taxon>
        <taxon>Eubrachyura</taxon>
        <taxon>Portunoidea</taxon>
        <taxon>Portunidae</taxon>
        <taxon>Portuninae</taxon>
        <taxon>Portunus</taxon>
    </lineage>
</organism>
<accession>A0A5B7FLX5</accession>
<reference evidence="2 3" key="1">
    <citation type="submission" date="2019-05" db="EMBL/GenBank/DDBJ databases">
        <title>Another draft genome of Portunus trituberculatus and its Hox gene families provides insights of decapod evolution.</title>
        <authorList>
            <person name="Jeong J.-H."/>
            <person name="Song I."/>
            <person name="Kim S."/>
            <person name="Choi T."/>
            <person name="Kim D."/>
            <person name="Ryu S."/>
            <person name="Kim W."/>
        </authorList>
    </citation>
    <scope>NUCLEOTIDE SEQUENCE [LARGE SCALE GENOMIC DNA]</scope>
    <source>
        <tissue evidence="2">Muscle</tissue>
    </source>
</reference>
<comment type="caution">
    <text evidence="2">The sequence shown here is derived from an EMBL/GenBank/DDBJ whole genome shotgun (WGS) entry which is preliminary data.</text>
</comment>
<feature type="compositionally biased region" description="Basic and acidic residues" evidence="1">
    <location>
        <begin position="270"/>
        <end position="280"/>
    </location>
</feature>
<sequence length="280" mass="31005">MALTAGLLVGAARKEDPMEFWISFFRDELFSICGGDLCWPTSEPCLKQMKEQNYTTEEQLQEGIEDLTHCATKIGATNADFSTLTLEKLKAAFSKDKDPSLKATEYINFMNSHGVIGKKLQHGMLRCTNNISGEVMYSICGESICWPASEPCFKQMKELNYTTEEQVQEAIEGTTQCATKIGATDADFSTLTLEKLNAAFSKDKNPSVKAAEYINFMNSYGVIGEKLQHGMLRCTLNMIGEVSLPLCRGSLSQDTPHCIGRRTPTHSTQHSKEDTGHSTL</sequence>
<protein>
    <submittedName>
        <fullName evidence="2">Uncharacterized protein</fullName>
    </submittedName>
</protein>
<dbReference type="EMBL" id="VSRR010008292">
    <property type="protein sequence ID" value="MPC48461.1"/>
    <property type="molecule type" value="Genomic_DNA"/>
</dbReference>
<gene>
    <name evidence="2" type="ORF">E2C01_042234</name>
</gene>
<dbReference type="Proteomes" id="UP000324222">
    <property type="component" value="Unassembled WGS sequence"/>
</dbReference>